<sequence>MERSVGIEPTASAWKAEVLPLYEPRIVLLYNLFDKKSSLVSASYLMKTH</sequence>
<dbReference type="EMBL" id="UINC01054710">
    <property type="protein sequence ID" value="SVB72740.1"/>
    <property type="molecule type" value="Genomic_DNA"/>
</dbReference>
<protein>
    <submittedName>
        <fullName evidence="1">Uncharacterized protein</fullName>
    </submittedName>
</protein>
<dbReference type="AlphaFoldDB" id="A0A382GC07"/>
<reference evidence="1" key="1">
    <citation type="submission" date="2018-05" db="EMBL/GenBank/DDBJ databases">
        <authorList>
            <person name="Lanie J.A."/>
            <person name="Ng W.-L."/>
            <person name="Kazmierczak K.M."/>
            <person name="Andrzejewski T.M."/>
            <person name="Davidsen T.M."/>
            <person name="Wayne K.J."/>
            <person name="Tettelin H."/>
            <person name="Glass J.I."/>
            <person name="Rusch D."/>
            <person name="Podicherti R."/>
            <person name="Tsui H.-C.T."/>
            <person name="Winkler M.E."/>
        </authorList>
    </citation>
    <scope>NUCLEOTIDE SEQUENCE</scope>
</reference>
<gene>
    <name evidence="1" type="ORF">METZ01_LOCUS225594</name>
</gene>
<name>A0A382GC07_9ZZZZ</name>
<evidence type="ECO:0000313" key="1">
    <source>
        <dbReference type="EMBL" id="SVB72740.1"/>
    </source>
</evidence>
<organism evidence="1">
    <name type="scientific">marine metagenome</name>
    <dbReference type="NCBI Taxonomy" id="408172"/>
    <lineage>
        <taxon>unclassified sequences</taxon>
        <taxon>metagenomes</taxon>
        <taxon>ecological metagenomes</taxon>
    </lineage>
</organism>
<accession>A0A382GC07</accession>
<proteinExistence type="predicted"/>